<feature type="region of interest" description="Disordered" evidence="17">
    <location>
        <begin position="1"/>
        <end position="150"/>
    </location>
</feature>
<dbReference type="GO" id="GO:0000209">
    <property type="term" value="P:protein polyubiquitination"/>
    <property type="evidence" value="ECO:0007669"/>
    <property type="project" value="TreeGrafter"/>
</dbReference>
<evidence type="ECO:0000256" key="10">
    <source>
        <dbReference type="ARBA" id="ARBA00022786"/>
    </source>
</evidence>
<dbReference type="Proteomes" id="UP000314983">
    <property type="component" value="Chromosome 24"/>
</dbReference>
<evidence type="ECO:0000313" key="20">
    <source>
        <dbReference type="Proteomes" id="UP000314983"/>
    </source>
</evidence>
<dbReference type="GO" id="GO:0006511">
    <property type="term" value="P:ubiquitin-dependent protein catabolic process"/>
    <property type="evidence" value="ECO:0007669"/>
    <property type="project" value="InterPro"/>
</dbReference>
<evidence type="ECO:0000256" key="7">
    <source>
        <dbReference type="ARBA" id="ARBA00022490"/>
    </source>
</evidence>
<evidence type="ECO:0000313" key="19">
    <source>
        <dbReference type="Ensembl" id="ENSEEEP00000048277.2"/>
    </source>
</evidence>
<dbReference type="SUPFAM" id="SSF57850">
    <property type="entry name" value="RING/U-box"/>
    <property type="match status" value="1"/>
</dbReference>
<feature type="compositionally biased region" description="Basic and acidic residues" evidence="17">
    <location>
        <begin position="1"/>
        <end position="11"/>
    </location>
</feature>
<feature type="compositionally biased region" description="Polar residues" evidence="17">
    <location>
        <begin position="49"/>
        <end position="60"/>
    </location>
</feature>
<evidence type="ECO:0000256" key="16">
    <source>
        <dbReference type="ARBA" id="ARBA00083610"/>
    </source>
</evidence>
<keyword evidence="7" id="KW-0963">Cytoplasm</keyword>
<feature type="compositionally biased region" description="Pro residues" evidence="17">
    <location>
        <begin position="302"/>
        <end position="318"/>
    </location>
</feature>
<evidence type="ECO:0000256" key="6">
    <source>
        <dbReference type="ARBA" id="ARBA00012483"/>
    </source>
</evidence>
<feature type="compositionally biased region" description="Polar residues" evidence="17">
    <location>
        <begin position="96"/>
        <end position="117"/>
    </location>
</feature>
<sequence length="1331" mass="148951">MHSRLNEDEIRRRRLARLGGGQTSQPTTPLSTPLTSPQRETPPAPSHTLGLNAQNVTPATSPMGASGVAYRSQSSEGVSSLSSSPSNSLETQSQSLSRSQSMDIDTASCEKSMSQVDVDSGIENMEVEDSDRREKRNLAEKDSSSNPDVSEEQALQLVCKILRVSWKEQDRDVIFLRSLAAEFQQNPKDVYSDFKDLIGQILMEVLMMSTQSRDCNPFASLTATSQPIAAAKSPDHHLTLVPPSSQGSSPMMPCGGSFGASSLSSSARMRAPPTPTPSAPVVEPPPAAALPAVGSQALPRVSPGPPAPRLPPSAPSAPLPISQRYRPYSLSPSQGFSIPTSSSPRSGHAGPSSGLLTPTQPPAVPPSPQPAPLTSPRPRTRQPAVPFPMLPASPTTMARRTAVAARMPTRYLIVALDVKLSCDCIIYNFSEQVCVLSLGCDGMPPSLCVCLRLSSSSLGASTGAMTCDSGGDRFTIEACKETEMLNYLIERFDSVGMEERKAPKMCSQPVASQLLSNIRSQCISHAALVLQGALTQPRAPLQPSLLVPYMLCRNLPYGFIQELVRMTHQEDEMFKQIFVPILQGLGLAVKECSFDSDNFKYPLMALAELCEIKFGKTHPMCNLITSLPLWCPDSLSPGAGREIQRLSFLGAFFSLSVFAEDDTKVGDKYFSGPAITMENTRVVSQSLQHYLESARGDLFKVLHNLLLNGETREAALSYMAAVVNRNVKKAQMQTDDKLVSTDGFMMNFLWVLQQLSMKIKLETVDPLYIFHPKCRLNVSLEETRVKATIEEFFLWTFCEPKFPTECFFLTLHAHHLSILPGCRRYIRRLRAIRDLNRYMCSYPDKNIHKLVRSKACSDAGLLDESLLRRCLQFYGMLIQLLLRMADPAYPNVALPLSPDIPKSFAALPEFYIEDVAEFLLFIVQYSPQVLYEPCTQDIGTFLVVFICSQNYIRNPYLIAKLVEVLFVTNPAVQPRTQRFSEMIENHPLSVNQLVPALMKFYTDVEHTGATSEFYDKFTIRYHISTIFKSLWQNIGHHGTFLEEFNSGKQFVRYINMLINDTTFLLDESLESLKRIHEIQEEMKNKEQWDQLPREQQHSRQSQLTQDERVSRSYLALATETVDMFHILTKQVQKPFLRPELGPRLAAMLNYNLQQLCGPKCRDLKVENPEKYGFEPKKLLDQLTDIYLQLDCARFAKAIADDQRSYSRELFEEVISKMRKAGIKSSIAIEKFKLLSEKVEEIVARNSQSEMDYSDAPDEFKDPLMDTLMTDPVQLPSGNIMDRAIILRHLLNSPTDPFNRQPLTESMLESVPELKERIQAWMREKQGGRFSQ</sequence>
<evidence type="ECO:0000256" key="3">
    <source>
        <dbReference type="ARBA" id="ARBA00004496"/>
    </source>
</evidence>
<comment type="function">
    <text evidence="13">Ubiquitin-protein ligase that probably functions as an E3 ligase in conjunction with specific E1 and E2 ligases. May also function as an E4 ligase mediating the assembly of polyubiquitin chains on substrates ubiquitinated by another E3 ubiquitin ligase. May regulate myosin assembly in striated muscles together with STUB1 and VCP/p97 by targeting myosin chaperone UNC45B for proteasomal degradation.</text>
</comment>
<feature type="compositionally biased region" description="Low complexity" evidence="17">
    <location>
        <begin position="23"/>
        <end position="38"/>
    </location>
</feature>
<dbReference type="GO" id="GO:0005737">
    <property type="term" value="C:cytoplasm"/>
    <property type="evidence" value="ECO:0007669"/>
    <property type="project" value="UniProtKB-SubCell"/>
</dbReference>
<protein>
    <recommendedName>
        <fullName evidence="14">Ubiquitin conjugation factor E4 B</fullName>
        <ecNumber evidence="6">2.3.2.27</ecNumber>
    </recommendedName>
    <alternativeName>
        <fullName evidence="16">RING-type E3 ubiquitin transferase E4 B</fullName>
    </alternativeName>
    <alternativeName>
        <fullName evidence="15">Ubiquitin fusion degradation protein 2</fullName>
    </alternativeName>
</protein>
<proteinExistence type="inferred from homology"/>
<evidence type="ECO:0000256" key="11">
    <source>
        <dbReference type="ARBA" id="ARBA00022990"/>
    </source>
</evidence>
<evidence type="ECO:0000256" key="8">
    <source>
        <dbReference type="ARBA" id="ARBA00022553"/>
    </source>
</evidence>
<feature type="compositionally biased region" description="Pro residues" evidence="17">
    <location>
        <begin position="272"/>
        <end position="288"/>
    </location>
</feature>
<keyword evidence="20" id="KW-1185">Reference proteome</keyword>
<keyword evidence="11" id="KW-0007">Acetylation</keyword>
<dbReference type="InterPro" id="IPR019474">
    <property type="entry name" value="Ub_conjug_fac_E4_core"/>
</dbReference>
<name>A0A4W4HI53_ELEEL</name>
<dbReference type="GO" id="GO:0000151">
    <property type="term" value="C:ubiquitin ligase complex"/>
    <property type="evidence" value="ECO:0007669"/>
    <property type="project" value="InterPro"/>
</dbReference>
<reference evidence="19" key="3">
    <citation type="submission" date="2020-05" db="EMBL/GenBank/DDBJ databases">
        <title>Electrophorus electricus (electric eel) genome, fEleEle1, primary haplotype.</title>
        <authorList>
            <person name="Myers G."/>
            <person name="Meyer A."/>
            <person name="Fedrigo O."/>
            <person name="Formenti G."/>
            <person name="Rhie A."/>
            <person name="Tracey A."/>
            <person name="Sims Y."/>
            <person name="Jarvis E.D."/>
        </authorList>
    </citation>
    <scope>NUCLEOTIDE SEQUENCE [LARGE SCALE GENOMIC DNA]</scope>
</reference>
<dbReference type="PANTHER" id="PTHR13931:SF2">
    <property type="entry name" value="UBIQUITIN CONJUGATION FACTOR E4 B"/>
    <property type="match status" value="1"/>
</dbReference>
<dbReference type="FunFam" id="3.30.40.10:FF:000060">
    <property type="entry name" value="ubiquitin conjugation factor E4 B"/>
    <property type="match status" value="1"/>
</dbReference>
<dbReference type="InterPro" id="IPR045132">
    <property type="entry name" value="UBE4"/>
</dbReference>
<evidence type="ECO:0000256" key="1">
    <source>
        <dbReference type="ARBA" id="ARBA00000900"/>
    </source>
</evidence>
<dbReference type="GO" id="GO:0034450">
    <property type="term" value="F:ubiquitin-ubiquitin ligase activity"/>
    <property type="evidence" value="ECO:0007669"/>
    <property type="project" value="InterPro"/>
</dbReference>
<gene>
    <name evidence="19" type="primary">UBE4B</name>
</gene>
<evidence type="ECO:0000256" key="14">
    <source>
        <dbReference type="ARBA" id="ARBA00072779"/>
    </source>
</evidence>
<dbReference type="CDD" id="cd16658">
    <property type="entry name" value="RING-Ubox_UBE4B"/>
    <property type="match status" value="1"/>
</dbReference>
<comment type="pathway">
    <text evidence="4">Protein modification; protein ubiquitination.</text>
</comment>
<keyword evidence="8" id="KW-0597">Phosphoprotein</keyword>
<evidence type="ECO:0000256" key="17">
    <source>
        <dbReference type="SAM" id="MobiDB-lite"/>
    </source>
</evidence>
<dbReference type="GO" id="GO:0005634">
    <property type="term" value="C:nucleus"/>
    <property type="evidence" value="ECO:0007669"/>
    <property type="project" value="UniProtKB-SubCell"/>
</dbReference>
<dbReference type="GO" id="GO:0036503">
    <property type="term" value="P:ERAD pathway"/>
    <property type="evidence" value="ECO:0007669"/>
    <property type="project" value="InterPro"/>
</dbReference>
<dbReference type="Gene3D" id="3.30.40.10">
    <property type="entry name" value="Zinc/RING finger domain, C3HC4 (zinc finger)"/>
    <property type="match status" value="1"/>
</dbReference>
<feature type="compositionally biased region" description="Basic and acidic residues" evidence="17">
    <location>
        <begin position="1086"/>
        <end position="1097"/>
    </location>
</feature>
<feature type="compositionally biased region" description="Low complexity" evidence="17">
    <location>
        <begin position="72"/>
        <end position="95"/>
    </location>
</feature>
<feature type="compositionally biased region" description="Low complexity" evidence="17">
    <location>
        <begin position="289"/>
        <end position="301"/>
    </location>
</feature>
<feature type="domain" description="U-box" evidence="18">
    <location>
        <begin position="1254"/>
        <end position="1327"/>
    </location>
</feature>
<dbReference type="EC" id="2.3.2.27" evidence="6"/>
<dbReference type="PANTHER" id="PTHR13931">
    <property type="entry name" value="UBIQUITINATION FACTOR E4"/>
    <property type="match status" value="1"/>
</dbReference>
<dbReference type="Pfam" id="PF10408">
    <property type="entry name" value="Ufd2P_core"/>
    <property type="match status" value="1"/>
</dbReference>
<dbReference type="InterPro" id="IPR003613">
    <property type="entry name" value="Ubox_domain"/>
</dbReference>
<evidence type="ECO:0000256" key="2">
    <source>
        <dbReference type="ARBA" id="ARBA00004123"/>
    </source>
</evidence>
<feature type="region of interest" description="Disordered" evidence="17">
    <location>
        <begin position="1086"/>
        <end position="1105"/>
    </location>
</feature>
<evidence type="ECO:0000256" key="9">
    <source>
        <dbReference type="ARBA" id="ARBA00022679"/>
    </source>
</evidence>
<comment type="subcellular location">
    <subcellularLocation>
        <location evidence="3">Cytoplasm</location>
    </subcellularLocation>
    <subcellularLocation>
        <location evidence="2">Nucleus</location>
    </subcellularLocation>
</comment>
<feature type="compositionally biased region" description="Low complexity" evidence="17">
    <location>
        <begin position="242"/>
        <end position="267"/>
    </location>
</feature>
<dbReference type="SMART" id="SM00504">
    <property type="entry name" value="Ubox"/>
    <property type="match status" value="1"/>
</dbReference>
<feature type="compositionally biased region" description="Basic and acidic residues" evidence="17">
    <location>
        <begin position="130"/>
        <end position="143"/>
    </location>
</feature>
<organism evidence="19 20">
    <name type="scientific">Electrophorus electricus</name>
    <name type="common">Electric eel</name>
    <name type="synonym">Gymnotus electricus</name>
    <dbReference type="NCBI Taxonomy" id="8005"/>
    <lineage>
        <taxon>Eukaryota</taxon>
        <taxon>Metazoa</taxon>
        <taxon>Chordata</taxon>
        <taxon>Craniata</taxon>
        <taxon>Vertebrata</taxon>
        <taxon>Euteleostomi</taxon>
        <taxon>Actinopterygii</taxon>
        <taxon>Neopterygii</taxon>
        <taxon>Teleostei</taxon>
        <taxon>Ostariophysi</taxon>
        <taxon>Gymnotiformes</taxon>
        <taxon>Gymnotoidei</taxon>
        <taxon>Gymnotidae</taxon>
        <taxon>Electrophorus</taxon>
    </lineage>
</organism>
<feature type="compositionally biased region" description="Polar residues" evidence="17">
    <location>
        <begin position="330"/>
        <end position="345"/>
    </location>
</feature>
<feature type="compositionally biased region" description="Pro residues" evidence="17">
    <location>
        <begin position="359"/>
        <end position="375"/>
    </location>
</feature>
<evidence type="ECO:0000256" key="4">
    <source>
        <dbReference type="ARBA" id="ARBA00004906"/>
    </source>
</evidence>
<evidence type="ECO:0000256" key="15">
    <source>
        <dbReference type="ARBA" id="ARBA00081821"/>
    </source>
</evidence>
<keyword evidence="9" id="KW-0808">Transferase</keyword>
<keyword evidence="12" id="KW-0539">Nucleus</keyword>
<reference evidence="19" key="5">
    <citation type="submission" date="2025-09" db="UniProtKB">
        <authorList>
            <consortium name="Ensembl"/>
        </authorList>
    </citation>
    <scope>IDENTIFICATION</scope>
</reference>
<dbReference type="InterPro" id="IPR013083">
    <property type="entry name" value="Znf_RING/FYVE/PHD"/>
</dbReference>
<comment type="catalytic activity">
    <reaction evidence="1">
        <text>S-ubiquitinyl-[E2 ubiquitin-conjugating enzyme]-L-cysteine + [acceptor protein]-L-lysine = [E2 ubiquitin-conjugating enzyme]-L-cysteine + N(6)-ubiquitinyl-[acceptor protein]-L-lysine.</text>
        <dbReference type="EC" id="2.3.2.27"/>
    </reaction>
</comment>
<keyword evidence="10" id="KW-0833">Ubl conjugation pathway</keyword>
<dbReference type="PROSITE" id="PS51698">
    <property type="entry name" value="U_BOX"/>
    <property type="match status" value="1"/>
</dbReference>
<evidence type="ECO:0000256" key="5">
    <source>
        <dbReference type="ARBA" id="ARBA00007434"/>
    </source>
</evidence>
<reference evidence="19" key="4">
    <citation type="submission" date="2025-08" db="UniProtKB">
        <authorList>
            <consortium name="Ensembl"/>
        </authorList>
    </citation>
    <scope>IDENTIFICATION</scope>
</reference>
<evidence type="ECO:0000256" key="12">
    <source>
        <dbReference type="ARBA" id="ARBA00023242"/>
    </source>
</evidence>
<evidence type="ECO:0000259" key="18">
    <source>
        <dbReference type="PROSITE" id="PS51698"/>
    </source>
</evidence>
<evidence type="ECO:0000256" key="13">
    <source>
        <dbReference type="ARBA" id="ARBA00056267"/>
    </source>
</evidence>
<dbReference type="Ensembl" id="ENSEEET00000048807.2">
    <property type="protein sequence ID" value="ENSEEEP00000048277.2"/>
    <property type="gene ID" value="ENSEEEG00000022728.2"/>
</dbReference>
<dbReference type="UniPathway" id="UPA00143"/>
<dbReference type="GeneTree" id="ENSGT00390000009300"/>
<dbReference type="Pfam" id="PF04564">
    <property type="entry name" value="U-box"/>
    <property type="match status" value="1"/>
</dbReference>
<comment type="similarity">
    <text evidence="5">Belongs to the ubiquitin conjugation factor E4 family.</text>
</comment>
<reference evidence="20" key="2">
    <citation type="journal article" date="2017" name="Sci. Adv.">
        <title>A tail of two voltages: Proteomic comparison of the three electric organs of the electric eel.</title>
        <authorList>
            <person name="Traeger L.L."/>
            <person name="Sabat G."/>
            <person name="Barrett-Wilt G.A."/>
            <person name="Wells G.B."/>
            <person name="Sussman M.R."/>
        </authorList>
    </citation>
    <scope>NUCLEOTIDE SEQUENCE [LARGE SCALE GENOMIC DNA]</scope>
</reference>
<feature type="region of interest" description="Disordered" evidence="17">
    <location>
        <begin position="235"/>
        <end position="392"/>
    </location>
</feature>
<reference evidence="20" key="1">
    <citation type="journal article" date="2014" name="Science">
        <title>Nonhuman genetics. Genomic basis for the convergent evolution of electric organs.</title>
        <authorList>
            <person name="Gallant J.R."/>
            <person name="Traeger L.L."/>
            <person name="Volkening J.D."/>
            <person name="Moffett H."/>
            <person name="Chen P.H."/>
            <person name="Novina C.D."/>
            <person name="Phillips G.N.Jr."/>
            <person name="Anand R."/>
            <person name="Wells G.B."/>
            <person name="Pinch M."/>
            <person name="Guth R."/>
            <person name="Unguez G.A."/>
            <person name="Albert J.S."/>
            <person name="Zakon H.H."/>
            <person name="Samanta M.P."/>
            <person name="Sussman M.R."/>
        </authorList>
    </citation>
    <scope>NUCLEOTIDE SEQUENCE [LARGE SCALE GENOMIC DNA]</scope>
</reference>
<accession>A0A4W4HI53</accession>